<evidence type="ECO:0000313" key="4">
    <source>
        <dbReference type="EMBL" id="QUL97825.1"/>
    </source>
</evidence>
<dbReference type="InterPro" id="IPR029479">
    <property type="entry name" value="Nitroreductase"/>
</dbReference>
<keyword evidence="2" id="KW-0560">Oxidoreductase</keyword>
<dbReference type="KEGG" id="fcz:IMF26_06915"/>
<dbReference type="PANTHER" id="PTHR43673">
    <property type="entry name" value="NAD(P)H NITROREDUCTASE YDGI-RELATED"/>
    <property type="match status" value="1"/>
</dbReference>
<protein>
    <submittedName>
        <fullName evidence="4">Nitroreductase family protein</fullName>
    </submittedName>
</protein>
<dbReference type="PANTHER" id="PTHR43673:SF10">
    <property type="entry name" value="NADH DEHYDROGENASE_NAD(P)H NITROREDUCTASE XCC3605-RELATED"/>
    <property type="match status" value="1"/>
</dbReference>
<feature type="domain" description="Nitroreductase" evidence="3">
    <location>
        <begin position="64"/>
        <end position="151"/>
    </location>
</feature>
<dbReference type="Pfam" id="PF00881">
    <property type="entry name" value="Nitroreductase"/>
    <property type="match status" value="2"/>
</dbReference>
<dbReference type="Gene3D" id="3.40.109.10">
    <property type="entry name" value="NADH Oxidase"/>
    <property type="match status" value="1"/>
</dbReference>
<sequence length="171" mass="19070">MEVLEAIRKRRSIRKYQDKPVPDDVLKAILDCARLAPSAGNRQPWVFVVVTKPEVKNKLVEASGNQAFLAQAPVVIVVCGDAEVSAARYEDRGRSLYFIQDTAAAVTNILLAATSFGLGTCWVGAFRETLVREALDLPSNLRPLAMIPIGYPDQERGPRDLRPFEEVVWYR</sequence>
<comment type="similarity">
    <text evidence="1">Belongs to the nitroreductase family.</text>
</comment>
<reference evidence="4" key="2">
    <citation type="journal article" date="2023" name="Biology">
        <title>Prokaryotic Life Associated with Coal-Fire Gas Vents Revealed by Metagenomics.</title>
        <authorList>
            <person name="Kadnikov V.V."/>
            <person name="Mardanov A.V."/>
            <person name="Beletsky A.V."/>
            <person name="Karnachuk O.V."/>
            <person name="Ravin N.V."/>
        </authorList>
    </citation>
    <scope>NUCLEOTIDE SEQUENCE</scope>
    <source>
        <strain evidence="4">Bu02</strain>
    </source>
</reference>
<dbReference type="SUPFAM" id="SSF55469">
    <property type="entry name" value="FMN-dependent nitroreductase-like"/>
    <property type="match status" value="1"/>
</dbReference>
<dbReference type="InterPro" id="IPR000415">
    <property type="entry name" value="Nitroreductase-like"/>
</dbReference>
<evidence type="ECO:0000256" key="1">
    <source>
        <dbReference type="ARBA" id="ARBA00007118"/>
    </source>
</evidence>
<organism evidence="4">
    <name type="scientific">Candidatus Fermentithermobacillus carboniphilus</name>
    <dbReference type="NCBI Taxonomy" id="3085328"/>
    <lineage>
        <taxon>Bacteria</taxon>
        <taxon>Bacillati</taxon>
        <taxon>Bacillota</taxon>
        <taxon>Candidatus Fermentithermobacillia</taxon>
        <taxon>Candidatus Fermentithermobacillales</taxon>
        <taxon>Candidatus Fermentithermobacillaceae</taxon>
        <taxon>Candidatus Fermentithermobacillus</taxon>
    </lineage>
</organism>
<evidence type="ECO:0000259" key="3">
    <source>
        <dbReference type="Pfam" id="PF00881"/>
    </source>
</evidence>
<feature type="domain" description="Nitroreductase" evidence="3">
    <location>
        <begin position="7"/>
        <end position="63"/>
    </location>
</feature>
<dbReference type="EMBL" id="CP062796">
    <property type="protein sequence ID" value="QUL97825.1"/>
    <property type="molecule type" value="Genomic_DNA"/>
</dbReference>
<accession>A0AAT9L9V6</accession>
<name>A0AAT9L9V6_9FIRM</name>
<reference evidence="4" key="1">
    <citation type="submission" date="2020-10" db="EMBL/GenBank/DDBJ databases">
        <authorList>
            <person name="Kadnikov V."/>
            <person name="Beletsky A.V."/>
            <person name="Mardanov A.V."/>
            <person name="Karnachuk O.V."/>
            <person name="Ravin N.V."/>
        </authorList>
    </citation>
    <scope>NUCLEOTIDE SEQUENCE</scope>
    <source>
        <strain evidence="4">Bu02</strain>
    </source>
</reference>
<dbReference type="GO" id="GO:0016491">
    <property type="term" value="F:oxidoreductase activity"/>
    <property type="evidence" value="ECO:0007669"/>
    <property type="project" value="UniProtKB-KW"/>
</dbReference>
<evidence type="ECO:0000256" key="2">
    <source>
        <dbReference type="ARBA" id="ARBA00023002"/>
    </source>
</evidence>
<proteinExistence type="inferred from homology"/>
<gene>
    <name evidence="4" type="ORF">IMF26_06915</name>
</gene>
<dbReference type="AlphaFoldDB" id="A0AAT9L9V6"/>